<sequence length="208" mass="24343">MTNWTGSTSRKKRKTNLLDQPSLFKILDSEVRIQDPRRVDDTRETEKKTKKSVVGKKKSEKDKNGAWLPKMDRIGTAHRRRRSRRKTEEDDEEEELLIEDGWTTAAGLEGGEKGNKQKKKRKKKKESEMKQIMIRKDLSKNKMRSIEKTNGKRYTAHYLFVSNLPMKDDIKSVVFMNFGQVSSCIDLCAWVVILARNHLLDCRRIVFN</sequence>
<feature type="compositionally biased region" description="Acidic residues" evidence="1">
    <location>
        <begin position="89"/>
        <end position="98"/>
    </location>
</feature>
<dbReference type="AlphaFoldDB" id="A0A6A5HE15"/>
<feature type="compositionally biased region" description="Basic and acidic residues" evidence="1">
    <location>
        <begin position="57"/>
        <end position="75"/>
    </location>
</feature>
<feature type="region of interest" description="Disordered" evidence="1">
    <location>
        <begin position="1"/>
        <end position="128"/>
    </location>
</feature>
<feature type="compositionally biased region" description="Basic residues" evidence="1">
    <location>
        <begin position="76"/>
        <end position="85"/>
    </location>
</feature>
<reference evidence="2 3" key="1">
    <citation type="submission" date="2019-12" db="EMBL/GenBank/DDBJ databases">
        <title>Chromosome-level assembly of the Caenorhabditis remanei genome.</title>
        <authorList>
            <person name="Teterina A.A."/>
            <person name="Willis J.H."/>
            <person name="Phillips P.C."/>
        </authorList>
    </citation>
    <scope>NUCLEOTIDE SEQUENCE [LARGE SCALE GENOMIC DNA]</scope>
    <source>
        <strain evidence="2 3">PX506</strain>
        <tissue evidence="2">Whole organism</tissue>
    </source>
</reference>
<gene>
    <name evidence="2" type="ORF">GCK72_005251</name>
</gene>
<accession>A0A6A5HE15</accession>
<dbReference type="GeneID" id="78774066"/>
<dbReference type="Proteomes" id="UP000483820">
    <property type="component" value="Chromosome II"/>
</dbReference>
<name>A0A6A5HE15_CAERE</name>
<organism evidence="2 3">
    <name type="scientific">Caenorhabditis remanei</name>
    <name type="common">Caenorhabditis vulgaris</name>
    <dbReference type="NCBI Taxonomy" id="31234"/>
    <lineage>
        <taxon>Eukaryota</taxon>
        <taxon>Metazoa</taxon>
        <taxon>Ecdysozoa</taxon>
        <taxon>Nematoda</taxon>
        <taxon>Chromadorea</taxon>
        <taxon>Rhabditida</taxon>
        <taxon>Rhabditina</taxon>
        <taxon>Rhabditomorpha</taxon>
        <taxon>Rhabditoidea</taxon>
        <taxon>Rhabditidae</taxon>
        <taxon>Peloderinae</taxon>
        <taxon>Caenorhabditis</taxon>
    </lineage>
</organism>
<dbReference type="RefSeq" id="XP_053589298.1">
    <property type="nucleotide sequence ID" value="XM_053725104.1"/>
</dbReference>
<dbReference type="CTD" id="78774066"/>
<feature type="compositionally biased region" description="Basic and acidic residues" evidence="1">
    <location>
        <begin position="27"/>
        <end position="47"/>
    </location>
</feature>
<evidence type="ECO:0000256" key="1">
    <source>
        <dbReference type="SAM" id="MobiDB-lite"/>
    </source>
</evidence>
<dbReference type="EMBL" id="WUAV01000002">
    <property type="protein sequence ID" value="KAF1765299.1"/>
    <property type="molecule type" value="Genomic_DNA"/>
</dbReference>
<protein>
    <submittedName>
        <fullName evidence="2">Uncharacterized protein</fullName>
    </submittedName>
</protein>
<evidence type="ECO:0000313" key="2">
    <source>
        <dbReference type="EMBL" id="KAF1765299.1"/>
    </source>
</evidence>
<dbReference type="KEGG" id="crq:GCK72_005251"/>
<evidence type="ECO:0000313" key="3">
    <source>
        <dbReference type="Proteomes" id="UP000483820"/>
    </source>
</evidence>
<comment type="caution">
    <text evidence="2">The sequence shown here is derived from an EMBL/GenBank/DDBJ whole genome shotgun (WGS) entry which is preliminary data.</text>
</comment>
<proteinExistence type="predicted"/>